<dbReference type="InterPro" id="IPR036388">
    <property type="entry name" value="WH-like_DNA-bd_sf"/>
</dbReference>
<reference evidence="6" key="1">
    <citation type="journal article" date="2019" name="Int. J. Syst. Evol. Microbiol.">
        <title>The Global Catalogue of Microorganisms (GCM) 10K type strain sequencing project: providing services to taxonomists for standard genome sequencing and annotation.</title>
        <authorList>
            <consortium name="The Broad Institute Genomics Platform"/>
            <consortium name="The Broad Institute Genome Sequencing Center for Infectious Disease"/>
            <person name="Wu L."/>
            <person name="Ma J."/>
        </authorList>
    </citation>
    <scope>NUCLEOTIDE SEQUENCE [LARGE SCALE GENOMIC DNA]</scope>
    <source>
        <strain evidence="6">CCUG 62982</strain>
    </source>
</reference>
<evidence type="ECO:0000313" key="6">
    <source>
        <dbReference type="Proteomes" id="UP001596977"/>
    </source>
</evidence>
<dbReference type="InterPro" id="IPR000524">
    <property type="entry name" value="Tscrpt_reg_HTH_GntR"/>
</dbReference>
<dbReference type="Gene3D" id="1.20.120.530">
    <property type="entry name" value="GntR ligand-binding domain-like"/>
    <property type="match status" value="1"/>
</dbReference>
<dbReference type="PROSITE" id="PS50949">
    <property type="entry name" value="HTH_GNTR"/>
    <property type="match status" value="1"/>
</dbReference>
<dbReference type="SMART" id="SM00345">
    <property type="entry name" value="HTH_GNTR"/>
    <property type="match status" value="1"/>
</dbReference>
<dbReference type="Gene3D" id="1.10.10.10">
    <property type="entry name" value="Winged helix-like DNA-binding domain superfamily/Winged helix DNA-binding domain"/>
    <property type="match status" value="1"/>
</dbReference>
<keyword evidence="2" id="KW-0238">DNA-binding</keyword>
<keyword evidence="6" id="KW-1185">Reference proteome</keyword>
<evidence type="ECO:0000256" key="1">
    <source>
        <dbReference type="ARBA" id="ARBA00023015"/>
    </source>
</evidence>
<dbReference type="InterPro" id="IPR008920">
    <property type="entry name" value="TF_FadR/GntR_C"/>
</dbReference>
<sequence>MSRRIPPPHDDMPAAERIAGEIVRRINQGALAPGARITEQALADEFDTSRGPVRDALKLLHAKGWVEIVPKVGARVAALDGSPTLESILISGSMLGLAYRFAVMKASDAQIDDFFARASRVITLGRAEGTSPDEFARAAIDAGNFAIALADNRRIDDIVGPVPQGALSGFIPMSVQNEQAMQEATDLWIELATAFRMRDADAAERLGRRMTETSYRRILRWQVQRAGDPKPNAYRRE</sequence>
<name>A0ABW3H5X9_9SPHN</name>
<gene>
    <name evidence="5" type="ORF">ACFQ1E_04315</name>
</gene>
<protein>
    <submittedName>
        <fullName evidence="5">GntR family transcriptional regulator</fullName>
    </submittedName>
</protein>
<proteinExistence type="predicted"/>
<evidence type="ECO:0000256" key="3">
    <source>
        <dbReference type="ARBA" id="ARBA00023163"/>
    </source>
</evidence>
<dbReference type="CDD" id="cd07377">
    <property type="entry name" value="WHTH_GntR"/>
    <property type="match status" value="1"/>
</dbReference>
<evidence type="ECO:0000256" key="2">
    <source>
        <dbReference type="ARBA" id="ARBA00023125"/>
    </source>
</evidence>
<evidence type="ECO:0000259" key="4">
    <source>
        <dbReference type="PROSITE" id="PS50949"/>
    </source>
</evidence>
<organism evidence="5 6">
    <name type="scientific">Sphingomonas canadensis</name>
    <dbReference type="NCBI Taxonomy" id="1219257"/>
    <lineage>
        <taxon>Bacteria</taxon>
        <taxon>Pseudomonadati</taxon>
        <taxon>Pseudomonadota</taxon>
        <taxon>Alphaproteobacteria</taxon>
        <taxon>Sphingomonadales</taxon>
        <taxon>Sphingomonadaceae</taxon>
        <taxon>Sphingomonas</taxon>
    </lineage>
</organism>
<accession>A0ABW3H5X9</accession>
<feature type="domain" description="HTH gntR-type" evidence="4">
    <location>
        <begin position="12"/>
        <end position="79"/>
    </location>
</feature>
<dbReference type="Proteomes" id="UP001596977">
    <property type="component" value="Unassembled WGS sequence"/>
</dbReference>
<dbReference type="SUPFAM" id="SSF46785">
    <property type="entry name" value="Winged helix' DNA-binding domain"/>
    <property type="match status" value="1"/>
</dbReference>
<dbReference type="Pfam" id="PF00392">
    <property type="entry name" value="GntR"/>
    <property type="match status" value="1"/>
</dbReference>
<dbReference type="EMBL" id="JBHTJG010000001">
    <property type="protein sequence ID" value="MFD0945558.1"/>
    <property type="molecule type" value="Genomic_DNA"/>
</dbReference>
<dbReference type="InterPro" id="IPR036390">
    <property type="entry name" value="WH_DNA-bd_sf"/>
</dbReference>
<keyword evidence="3" id="KW-0804">Transcription</keyword>
<evidence type="ECO:0000313" key="5">
    <source>
        <dbReference type="EMBL" id="MFD0945558.1"/>
    </source>
</evidence>
<dbReference type="PANTHER" id="PTHR43537">
    <property type="entry name" value="TRANSCRIPTIONAL REGULATOR, GNTR FAMILY"/>
    <property type="match status" value="1"/>
</dbReference>
<keyword evidence="1" id="KW-0805">Transcription regulation</keyword>
<dbReference type="PANTHER" id="PTHR43537:SF5">
    <property type="entry name" value="UXU OPERON TRANSCRIPTIONAL REGULATOR"/>
    <property type="match status" value="1"/>
</dbReference>
<comment type="caution">
    <text evidence="5">The sequence shown here is derived from an EMBL/GenBank/DDBJ whole genome shotgun (WGS) entry which is preliminary data.</text>
</comment>